<organism evidence="1 2">
    <name type="scientific">Eubacterium aggregans</name>
    <dbReference type="NCBI Taxonomy" id="81409"/>
    <lineage>
        <taxon>Bacteria</taxon>
        <taxon>Bacillati</taxon>
        <taxon>Bacillota</taxon>
        <taxon>Clostridia</taxon>
        <taxon>Eubacteriales</taxon>
        <taxon>Eubacteriaceae</taxon>
        <taxon>Eubacterium</taxon>
    </lineage>
</organism>
<dbReference type="Proteomes" id="UP000199394">
    <property type="component" value="Unassembled WGS sequence"/>
</dbReference>
<dbReference type="STRING" id="81409.SAMN04515656_104128"/>
<dbReference type="AlphaFoldDB" id="A0A1H3YW41"/>
<evidence type="ECO:0000313" key="1">
    <source>
        <dbReference type="EMBL" id="SEA15411.1"/>
    </source>
</evidence>
<proteinExistence type="predicted"/>
<evidence type="ECO:0000313" key="2">
    <source>
        <dbReference type="Proteomes" id="UP000199394"/>
    </source>
</evidence>
<accession>A0A1H3YW41</accession>
<sequence length="58" mass="6426">MKTKDNQCNNDRCKKCKYSRTPGGAGTGIFTCDYILMKGVSRGCNVKGCTRFEKRAGQ</sequence>
<keyword evidence="2" id="KW-1185">Reference proteome</keyword>
<gene>
    <name evidence="1" type="ORF">SAMN04515656_104128</name>
</gene>
<protein>
    <submittedName>
        <fullName evidence="1">Uncharacterized protein</fullName>
    </submittedName>
</protein>
<name>A0A1H3YW41_9FIRM</name>
<reference evidence="1 2" key="1">
    <citation type="submission" date="2016-10" db="EMBL/GenBank/DDBJ databases">
        <authorList>
            <person name="de Groot N.N."/>
        </authorList>
    </citation>
    <scope>NUCLEOTIDE SEQUENCE [LARGE SCALE GENOMIC DNA]</scope>
    <source>
        <strain evidence="1 2">SR12</strain>
    </source>
</reference>
<dbReference type="EMBL" id="FNRK01000004">
    <property type="protein sequence ID" value="SEA15411.1"/>
    <property type="molecule type" value="Genomic_DNA"/>
</dbReference>